<dbReference type="RefSeq" id="WP_119446228.1">
    <property type="nucleotide sequence ID" value="NZ_CP032317.1"/>
</dbReference>
<evidence type="ECO:0000256" key="1">
    <source>
        <dbReference type="ARBA" id="ARBA00007274"/>
    </source>
</evidence>
<comment type="similarity">
    <text evidence="1">Belongs to the transferase hexapeptide repeat family.</text>
</comment>
<dbReference type="GO" id="GO:0016746">
    <property type="term" value="F:acyltransferase activity"/>
    <property type="evidence" value="ECO:0007669"/>
    <property type="project" value="UniProtKB-KW"/>
</dbReference>
<dbReference type="CDD" id="cd03349">
    <property type="entry name" value="LbH_XAT"/>
    <property type="match status" value="1"/>
</dbReference>
<sequence>MQVPALAHGPDPAAIYPMPGQQRLVFLKNIINDPRIEVGEYTYYDDFRDPHRFLENVLYHFPFSQDKLRIGRFCMIASGAKFVMNGGNHRTDVFTAYPFPIFGQGWEQAFGPDKWPSKGDLVVGHDVWIGHDALLMPGVQVGNGAIIATRAVVTRDVPPYAVVAGNPAAVVRMRFDADTIARLEQVAWWNWDAAKITRNLAAICSRDLAALERAA</sequence>
<evidence type="ECO:0000256" key="3">
    <source>
        <dbReference type="ARBA" id="ARBA00022737"/>
    </source>
</evidence>
<gene>
    <name evidence="6" type="ORF">D3Y59_17560</name>
</gene>
<accession>A0A3B7RDN0</accession>
<evidence type="ECO:0000313" key="6">
    <source>
        <dbReference type="EMBL" id="AYA38699.1"/>
    </source>
</evidence>
<keyword evidence="3" id="KW-0677">Repeat</keyword>
<dbReference type="InterPro" id="IPR001451">
    <property type="entry name" value="Hexapep"/>
</dbReference>
<dbReference type="Proteomes" id="UP000262802">
    <property type="component" value="Chromosome"/>
</dbReference>
<dbReference type="KEGG" id="hyh:D3Y59_17560"/>
<dbReference type="PANTHER" id="PTHR43300:SF11">
    <property type="entry name" value="ACETYLTRANSFERASE RV3034C-RELATED"/>
    <property type="match status" value="1"/>
</dbReference>
<keyword evidence="5" id="KW-0012">Acyltransferase</keyword>
<organism evidence="6 7">
    <name type="scientific">Hymenobacter oligotrophus</name>
    <dbReference type="NCBI Taxonomy" id="2319843"/>
    <lineage>
        <taxon>Bacteria</taxon>
        <taxon>Pseudomonadati</taxon>
        <taxon>Bacteroidota</taxon>
        <taxon>Cytophagia</taxon>
        <taxon>Cytophagales</taxon>
        <taxon>Hymenobacteraceae</taxon>
        <taxon>Hymenobacter</taxon>
    </lineage>
</organism>
<dbReference type="AlphaFoldDB" id="A0A3B7RDN0"/>
<keyword evidence="2 6" id="KW-0808">Transferase</keyword>
<dbReference type="InterPro" id="IPR050179">
    <property type="entry name" value="Trans_hexapeptide_repeat"/>
</dbReference>
<evidence type="ECO:0000313" key="7">
    <source>
        <dbReference type="Proteomes" id="UP000262802"/>
    </source>
</evidence>
<dbReference type="PANTHER" id="PTHR43300">
    <property type="entry name" value="ACETYLTRANSFERASE"/>
    <property type="match status" value="1"/>
</dbReference>
<dbReference type="EMBL" id="CP032317">
    <property type="protein sequence ID" value="AYA38699.1"/>
    <property type="molecule type" value="Genomic_DNA"/>
</dbReference>
<name>A0A3B7RDN0_9BACT</name>
<dbReference type="Gene3D" id="2.160.10.10">
    <property type="entry name" value="Hexapeptide repeat proteins"/>
    <property type="match status" value="1"/>
</dbReference>
<reference evidence="6 7" key="1">
    <citation type="submission" date="2018-09" db="EMBL/GenBank/DDBJ databases">
        <title>Hymenobacter medium sp. nov., isolated from R2A medium.</title>
        <authorList>
            <person name="Yingchao G."/>
        </authorList>
    </citation>
    <scope>NUCLEOTIDE SEQUENCE [LARGE SCALE GENOMIC DNA]</scope>
    <source>
        <strain evidence="7">sh-6</strain>
    </source>
</reference>
<evidence type="ECO:0000256" key="4">
    <source>
        <dbReference type="ARBA" id="ARBA00023251"/>
    </source>
</evidence>
<dbReference type="FunFam" id="2.160.10.10:FF:000037">
    <property type="entry name" value="Streptogramin A acetyltransferase"/>
    <property type="match status" value="1"/>
</dbReference>
<keyword evidence="4" id="KW-0046">Antibiotic resistance</keyword>
<dbReference type="Pfam" id="PF00132">
    <property type="entry name" value="Hexapep"/>
    <property type="match status" value="1"/>
</dbReference>
<dbReference type="InterPro" id="IPR018357">
    <property type="entry name" value="Hexapep_transf_CS"/>
</dbReference>
<dbReference type="PROSITE" id="PS00101">
    <property type="entry name" value="HEXAPEP_TRANSFERASES"/>
    <property type="match status" value="1"/>
</dbReference>
<protein>
    <submittedName>
        <fullName evidence="6">Antibiotic acetyltransferase</fullName>
    </submittedName>
</protein>
<dbReference type="InterPro" id="IPR011004">
    <property type="entry name" value="Trimer_LpxA-like_sf"/>
</dbReference>
<dbReference type="GO" id="GO:0046677">
    <property type="term" value="P:response to antibiotic"/>
    <property type="evidence" value="ECO:0007669"/>
    <property type="project" value="UniProtKB-KW"/>
</dbReference>
<proteinExistence type="inferred from homology"/>
<keyword evidence="7" id="KW-1185">Reference proteome</keyword>
<dbReference type="SUPFAM" id="SSF51161">
    <property type="entry name" value="Trimeric LpxA-like enzymes"/>
    <property type="match status" value="1"/>
</dbReference>
<dbReference type="OrthoDB" id="9814490at2"/>
<evidence type="ECO:0000256" key="5">
    <source>
        <dbReference type="ARBA" id="ARBA00023315"/>
    </source>
</evidence>
<evidence type="ECO:0000256" key="2">
    <source>
        <dbReference type="ARBA" id="ARBA00022679"/>
    </source>
</evidence>